<feature type="domain" description="Lipocalin-like" evidence="1">
    <location>
        <begin position="9"/>
        <end position="156"/>
    </location>
</feature>
<dbReference type="Proteomes" id="UP001303473">
    <property type="component" value="Unassembled WGS sequence"/>
</dbReference>
<evidence type="ECO:0000313" key="2">
    <source>
        <dbReference type="EMBL" id="KAK3935557.1"/>
    </source>
</evidence>
<dbReference type="Pfam" id="PF13924">
    <property type="entry name" value="Lipocalin_5"/>
    <property type="match status" value="1"/>
</dbReference>
<evidence type="ECO:0000259" key="1">
    <source>
        <dbReference type="Pfam" id="PF13924"/>
    </source>
</evidence>
<protein>
    <submittedName>
        <fullName evidence="2">Lipocalin-like domain-containing protein</fullName>
    </submittedName>
</protein>
<dbReference type="AlphaFoldDB" id="A0AAN6MXZ0"/>
<reference evidence="3" key="1">
    <citation type="journal article" date="2023" name="Mol. Phylogenet. Evol.">
        <title>Genome-scale phylogeny and comparative genomics of the fungal order Sordariales.</title>
        <authorList>
            <person name="Hensen N."/>
            <person name="Bonometti L."/>
            <person name="Westerberg I."/>
            <person name="Brannstrom I.O."/>
            <person name="Guillou S."/>
            <person name="Cros-Aarteil S."/>
            <person name="Calhoun S."/>
            <person name="Haridas S."/>
            <person name="Kuo A."/>
            <person name="Mondo S."/>
            <person name="Pangilinan J."/>
            <person name="Riley R."/>
            <person name="LaButti K."/>
            <person name="Andreopoulos B."/>
            <person name="Lipzen A."/>
            <person name="Chen C."/>
            <person name="Yan M."/>
            <person name="Daum C."/>
            <person name="Ng V."/>
            <person name="Clum A."/>
            <person name="Steindorff A."/>
            <person name="Ohm R.A."/>
            <person name="Martin F."/>
            <person name="Silar P."/>
            <person name="Natvig D.O."/>
            <person name="Lalanne C."/>
            <person name="Gautier V."/>
            <person name="Ament-Velasquez S.L."/>
            <person name="Kruys A."/>
            <person name="Hutchinson M.I."/>
            <person name="Powell A.J."/>
            <person name="Barry K."/>
            <person name="Miller A.N."/>
            <person name="Grigoriev I.V."/>
            <person name="Debuchy R."/>
            <person name="Gladieux P."/>
            <person name="Hiltunen Thoren M."/>
            <person name="Johannesson H."/>
        </authorList>
    </citation>
    <scope>NUCLEOTIDE SEQUENCE [LARGE SCALE GENOMIC DNA]</scope>
    <source>
        <strain evidence="3">CBS 340.73</strain>
    </source>
</reference>
<accession>A0AAN6MXZ0</accession>
<sequence>MSRPDCAIIGAWKLLSFSLSLVEKPEEPIFRPLGDAPLGRIAFSSNGFMSCLLMPKSNAEPLDTSLWAQASDDDILRVARPFTAYCGPFRTYEENGNAMLSTMVDVSLDPNWIGGPQVRKWSVRSEGGRELLTLQPAQEFVLPDGTRTVGLLVWEKTGQNGKL</sequence>
<dbReference type="InterPro" id="IPR024311">
    <property type="entry name" value="Lipocalin-like"/>
</dbReference>
<comment type="caution">
    <text evidence="2">The sequence shown here is derived from an EMBL/GenBank/DDBJ whole genome shotgun (WGS) entry which is preliminary data.</text>
</comment>
<gene>
    <name evidence="2" type="ORF">QBC46DRAFT_271518</name>
</gene>
<organism evidence="2 3">
    <name type="scientific">Diplogelasinospora grovesii</name>
    <dbReference type="NCBI Taxonomy" id="303347"/>
    <lineage>
        <taxon>Eukaryota</taxon>
        <taxon>Fungi</taxon>
        <taxon>Dikarya</taxon>
        <taxon>Ascomycota</taxon>
        <taxon>Pezizomycotina</taxon>
        <taxon>Sordariomycetes</taxon>
        <taxon>Sordariomycetidae</taxon>
        <taxon>Sordariales</taxon>
        <taxon>Diplogelasinosporaceae</taxon>
        <taxon>Diplogelasinospora</taxon>
    </lineage>
</organism>
<evidence type="ECO:0000313" key="3">
    <source>
        <dbReference type="Proteomes" id="UP001303473"/>
    </source>
</evidence>
<proteinExistence type="predicted"/>
<name>A0AAN6MXZ0_9PEZI</name>
<dbReference type="EMBL" id="MU853918">
    <property type="protein sequence ID" value="KAK3935557.1"/>
    <property type="molecule type" value="Genomic_DNA"/>
</dbReference>
<keyword evidence="3" id="KW-1185">Reference proteome</keyword>